<sequence>MSDKARRQAIQNVTASAAACVTDRIVSESAQELFGEDVFNLPSMKEFLPPQAYEKLLETVRDRAPLDPDIAGDVAGAMKAWALGKGASHYTHWFQPLTGGTAEKHDAFLEPDHAGGVTMKFSAKNLVVGESDASSFPSGGLRSTFEARGYTAWDPTSPAFLRRSPAGATLCIPTAFCSYTGEALDKKTPLLRSIRALSDQIRRMLDIFGVKDAGSPEITLGVEQEYFLIDRNFYLARPDLIQTGRTLFGAPPPKHQQLDDHYYGTIKARILAFMTEVDQTLWRLGIPAKTRHNEVAPAQFEIAAVFEELNLASDHNMLTMDVLRQTADRHGFVCLMHEKPFDGVNGSGKHNNWSFGTTKMNFLSPGRSPEGGALFLTAICAVIQAVDRHGELLRMATASSGNSYRLGANEAPPSVISIYLGDELTRLIDELESGTPGEVRKGKAMQLFVDTLPPLPQDATDRNRTSPFAYTGNKFEFRAPGSSQSCAGPNVILNTIVAESLDDILSALEKVPKEEFKATLQSLLRRIVKAHKRIIFNGDNYCKEWVAEAERRGLPILRTVPEALAALITEKNISMFERYGVFTRAELLSRHEVYFEEYCARTRIEGELSLTMARTLIHPAASEHLQRVARSLKLLQETGIQAGREEQQAEAERIGRLIAEMTACETRLEKALPTYEPEEIRDAQAALRQVVDRLEKLVDDELWPLPKYREMLFIY</sequence>
<dbReference type="GO" id="GO:0004356">
    <property type="term" value="F:glutamine synthetase activity"/>
    <property type="evidence" value="ECO:0007669"/>
    <property type="project" value="InterPro"/>
</dbReference>
<dbReference type="PROSITE" id="PS51987">
    <property type="entry name" value="GS_CATALYTIC"/>
    <property type="match status" value="1"/>
</dbReference>
<dbReference type="InterPro" id="IPR040577">
    <property type="entry name" value="Gln-synt_C"/>
</dbReference>
<organism evidence="5 6">
    <name type="scientific">Victivallis lenta</name>
    <dbReference type="NCBI Taxonomy" id="2606640"/>
    <lineage>
        <taxon>Bacteria</taxon>
        <taxon>Pseudomonadati</taxon>
        <taxon>Lentisphaerota</taxon>
        <taxon>Lentisphaeria</taxon>
        <taxon>Victivallales</taxon>
        <taxon>Victivallaceae</taxon>
        <taxon>Victivallis</taxon>
    </lineage>
</organism>
<dbReference type="PROSITE" id="PS51257">
    <property type="entry name" value="PROKAR_LIPOPROTEIN"/>
    <property type="match status" value="1"/>
</dbReference>
<dbReference type="SUPFAM" id="SSF55931">
    <property type="entry name" value="Glutamine synthetase/guanido kinase"/>
    <property type="match status" value="1"/>
</dbReference>
<dbReference type="GO" id="GO:0006542">
    <property type="term" value="P:glutamine biosynthetic process"/>
    <property type="evidence" value="ECO:0007669"/>
    <property type="project" value="InterPro"/>
</dbReference>
<keyword evidence="6" id="KW-1185">Reference proteome</keyword>
<dbReference type="Gene3D" id="1.20.120.1560">
    <property type="match status" value="1"/>
</dbReference>
<dbReference type="PANTHER" id="PTHR42974">
    <property type="entry name" value="GLUTAMINE SYNTHETASE"/>
    <property type="match status" value="1"/>
</dbReference>
<comment type="similarity">
    <text evidence="1 2">Belongs to the glutamine synthetase family.</text>
</comment>
<evidence type="ECO:0000259" key="3">
    <source>
        <dbReference type="PROSITE" id="PS51986"/>
    </source>
</evidence>
<dbReference type="InterPro" id="IPR022147">
    <property type="entry name" value="GSIII_N"/>
</dbReference>
<dbReference type="Pfam" id="PF18318">
    <property type="entry name" value="Gln-synt_C-ter"/>
    <property type="match status" value="1"/>
</dbReference>
<dbReference type="PROSITE" id="PS51986">
    <property type="entry name" value="GS_BETA_GRASP"/>
    <property type="match status" value="1"/>
</dbReference>
<accession>A0A844G7S2</accession>
<gene>
    <name evidence="5" type="ORF">FYJ85_18320</name>
</gene>
<dbReference type="AlphaFoldDB" id="A0A844G7S2"/>
<dbReference type="Pfam" id="PF00120">
    <property type="entry name" value="Gln-synt_C"/>
    <property type="match status" value="1"/>
</dbReference>
<evidence type="ECO:0000259" key="4">
    <source>
        <dbReference type="PROSITE" id="PS51987"/>
    </source>
</evidence>
<dbReference type="RefSeq" id="WP_106054294.1">
    <property type="nucleotide sequence ID" value="NZ_CALXOB010000055.1"/>
</dbReference>
<dbReference type="PANTHER" id="PTHR42974:SF1">
    <property type="entry name" value="TYPE-3 GLUTAMINE SYNTHETASE"/>
    <property type="match status" value="1"/>
</dbReference>
<evidence type="ECO:0000256" key="2">
    <source>
        <dbReference type="RuleBase" id="RU000384"/>
    </source>
</evidence>
<dbReference type="InterPro" id="IPR052725">
    <property type="entry name" value="GS_Type-3"/>
</dbReference>
<feature type="domain" description="GS beta-grasp" evidence="3">
    <location>
        <begin position="88"/>
        <end position="181"/>
    </location>
</feature>
<evidence type="ECO:0000313" key="6">
    <source>
        <dbReference type="Proteomes" id="UP000435649"/>
    </source>
</evidence>
<dbReference type="Gene3D" id="3.30.590.10">
    <property type="entry name" value="Glutamine synthetase/guanido kinase, catalytic domain"/>
    <property type="match status" value="1"/>
</dbReference>
<dbReference type="InterPro" id="IPR027303">
    <property type="entry name" value="Gln_synth_gly_rich_site"/>
</dbReference>
<dbReference type="SMART" id="SM01230">
    <property type="entry name" value="Gln-synt_C"/>
    <property type="match status" value="1"/>
</dbReference>
<dbReference type="InterPro" id="IPR014746">
    <property type="entry name" value="Gln_synth/guanido_kin_cat_dom"/>
</dbReference>
<reference evidence="5 6" key="1">
    <citation type="submission" date="2019-08" db="EMBL/GenBank/DDBJ databases">
        <title>In-depth cultivation of the pig gut microbiome towards novel bacterial diversity and tailored functional studies.</title>
        <authorList>
            <person name="Wylensek D."/>
            <person name="Hitch T.C.A."/>
            <person name="Clavel T."/>
        </authorList>
    </citation>
    <scope>NUCLEOTIDE SEQUENCE [LARGE SCALE GENOMIC DNA]</scope>
    <source>
        <strain evidence="5 6">BBE-744-WT-12</strain>
    </source>
</reference>
<evidence type="ECO:0000313" key="5">
    <source>
        <dbReference type="EMBL" id="MST98994.1"/>
    </source>
</evidence>
<evidence type="ECO:0000256" key="1">
    <source>
        <dbReference type="PROSITE-ProRule" id="PRU01330"/>
    </source>
</evidence>
<protein>
    <submittedName>
        <fullName evidence="5">Glutamine synthetase type III</fullName>
    </submittedName>
</protein>
<feature type="domain" description="GS catalytic" evidence="4">
    <location>
        <begin position="186"/>
        <end position="617"/>
    </location>
</feature>
<dbReference type="Pfam" id="PF12437">
    <property type="entry name" value="GSIII_N"/>
    <property type="match status" value="1"/>
</dbReference>
<name>A0A844G7S2_9BACT</name>
<dbReference type="Proteomes" id="UP000435649">
    <property type="component" value="Unassembled WGS sequence"/>
</dbReference>
<proteinExistence type="inferred from homology"/>
<comment type="caution">
    <text evidence="5">The sequence shown here is derived from an EMBL/GenBank/DDBJ whole genome shotgun (WGS) entry which is preliminary data.</text>
</comment>
<dbReference type="EMBL" id="VUNS01000027">
    <property type="protein sequence ID" value="MST98994.1"/>
    <property type="molecule type" value="Genomic_DNA"/>
</dbReference>
<dbReference type="InterPro" id="IPR008147">
    <property type="entry name" value="Gln_synt_N"/>
</dbReference>
<dbReference type="PROSITE" id="PS00181">
    <property type="entry name" value="GLNA_ATP"/>
    <property type="match status" value="1"/>
</dbReference>
<dbReference type="InterPro" id="IPR008146">
    <property type="entry name" value="Gln_synth_cat_dom"/>
</dbReference>